<evidence type="ECO:0000256" key="4">
    <source>
        <dbReference type="PIRNR" id="PIRNR006276"/>
    </source>
</evidence>
<gene>
    <name evidence="6" type="ORF">JI739_06680</name>
</gene>
<dbReference type="GO" id="GO:0005737">
    <property type="term" value="C:cytoplasm"/>
    <property type="evidence" value="ECO:0007669"/>
    <property type="project" value="UniProtKB-SubCell"/>
</dbReference>
<dbReference type="CDD" id="cd00293">
    <property type="entry name" value="USP-like"/>
    <property type="match status" value="1"/>
</dbReference>
<comment type="similarity">
    <text evidence="1 4">Belongs to the universal stress protein A family.</text>
</comment>
<dbReference type="PIRSF" id="PIRSF006276">
    <property type="entry name" value="UspA"/>
    <property type="match status" value="1"/>
</dbReference>
<sequence length="145" mass="15047">MFKHILLATDGSTASEHAARTAIGLARVHGATLTALYVVDPYPYLGMGEANPMGFDAYMAAARDRAAQAHAQVSQLAQGGEQVQLQARLVEDATALDGILSTAETEGADLIVVGSHGRTGLGRVFLGSVAAKVVAHSKLPVLVVR</sequence>
<dbReference type="InterPro" id="IPR006016">
    <property type="entry name" value="UspA"/>
</dbReference>
<dbReference type="InterPro" id="IPR014729">
    <property type="entry name" value="Rossmann-like_a/b/a_fold"/>
</dbReference>
<dbReference type="PRINTS" id="PR01438">
    <property type="entry name" value="UNVRSLSTRESS"/>
</dbReference>
<dbReference type="PANTHER" id="PTHR46268:SF27">
    <property type="entry name" value="UNIVERSAL STRESS PROTEIN RV2623"/>
    <property type="match status" value="1"/>
</dbReference>
<keyword evidence="7" id="KW-1185">Reference proteome</keyword>
<comment type="subcellular location">
    <subcellularLocation>
        <location evidence="4">Cytoplasm</location>
    </subcellularLocation>
</comment>
<name>A0A936ZSX7_9BURK</name>
<evidence type="ECO:0000313" key="7">
    <source>
        <dbReference type="Proteomes" id="UP000613011"/>
    </source>
</evidence>
<evidence type="ECO:0000313" key="6">
    <source>
        <dbReference type="EMBL" id="MBL0420029.1"/>
    </source>
</evidence>
<dbReference type="PANTHER" id="PTHR46268">
    <property type="entry name" value="STRESS RESPONSE PROTEIN NHAX"/>
    <property type="match status" value="1"/>
</dbReference>
<feature type="domain" description="UspA" evidence="5">
    <location>
        <begin position="1"/>
        <end position="145"/>
    </location>
</feature>
<reference evidence="6" key="1">
    <citation type="submission" date="2021-01" db="EMBL/GenBank/DDBJ databases">
        <title>Ramlibacter sp. strain AW1 16S ribosomal RNA gene Genome sequencing and assembly.</title>
        <authorList>
            <person name="Kang M."/>
        </authorList>
    </citation>
    <scope>NUCLEOTIDE SEQUENCE</scope>
    <source>
        <strain evidence="6">AW1</strain>
    </source>
</reference>
<dbReference type="GO" id="GO:0005524">
    <property type="term" value="F:ATP binding"/>
    <property type="evidence" value="ECO:0007669"/>
    <property type="project" value="UniProtKB-KW"/>
</dbReference>
<evidence type="ECO:0000256" key="1">
    <source>
        <dbReference type="ARBA" id="ARBA00008791"/>
    </source>
</evidence>
<dbReference type="SUPFAM" id="SSF52402">
    <property type="entry name" value="Adenine nucleotide alpha hydrolases-like"/>
    <property type="match status" value="1"/>
</dbReference>
<evidence type="ECO:0000256" key="3">
    <source>
        <dbReference type="ARBA" id="ARBA00022840"/>
    </source>
</evidence>
<comment type="caution">
    <text evidence="6">The sequence shown here is derived from an EMBL/GenBank/DDBJ whole genome shotgun (WGS) entry which is preliminary data.</text>
</comment>
<accession>A0A936ZSX7</accession>
<dbReference type="InterPro" id="IPR006015">
    <property type="entry name" value="Universal_stress_UspA"/>
</dbReference>
<dbReference type="RefSeq" id="WP_201683022.1">
    <property type="nucleotide sequence ID" value="NZ_JAEQNA010000001.1"/>
</dbReference>
<protein>
    <recommendedName>
        <fullName evidence="4">Universal stress protein</fullName>
    </recommendedName>
</protein>
<evidence type="ECO:0000259" key="5">
    <source>
        <dbReference type="Pfam" id="PF00582"/>
    </source>
</evidence>
<keyword evidence="4" id="KW-0963">Cytoplasm</keyword>
<dbReference type="Proteomes" id="UP000613011">
    <property type="component" value="Unassembled WGS sequence"/>
</dbReference>
<keyword evidence="2" id="KW-0547">Nucleotide-binding</keyword>
<organism evidence="6 7">
    <name type="scientific">Ramlibacter aurantiacus</name>
    <dbReference type="NCBI Taxonomy" id="2801330"/>
    <lineage>
        <taxon>Bacteria</taxon>
        <taxon>Pseudomonadati</taxon>
        <taxon>Pseudomonadota</taxon>
        <taxon>Betaproteobacteria</taxon>
        <taxon>Burkholderiales</taxon>
        <taxon>Comamonadaceae</taxon>
        <taxon>Ramlibacter</taxon>
    </lineage>
</organism>
<dbReference type="Pfam" id="PF00582">
    <property type="entry name" value="Usp"/>
    <property type="match status" value="1"/>
</dbReference>
<keyword evidence="3" id="KW-0067">ATP-binding</keyword>
<dbReference type="AlphaFoldDB" id="A0A936ZSX7"/>
<dbReference type="Gene3D" id="3.40.50.620">
    <property type="entry name" value="HUPs"/>
    <property type="match status" value="1"/>
</dbReference>
<dbReference type="EMBL" id="JAEQNA010000001">
    <property type="protein sequence ID" value="MBL0420029.1"/>
    <property type="molecule type" value="Genomic_DNA"/>
</dbReference>
<evidence type="ECO:0000256" key="2">
    <source>
        <dbReference type="ARBA" id="ARBA00022741"/>
    </source>
</evidence>
<proteinExistence type="inferred from homology"/>